<evidence type="ECO:0000313" key="2">
    <source>
        <dbReference type="EMBL" id="GBO27008.1"/>
    </source>
</evidence>
<feature type="region of interest" description="Disordered" evidence="1">
    <location>
        <begin position="63"/>
        <end position="90"/>
    </location>
</feature>
<organism evidence="2 3">
    <name type="scientific">Araneus ventricosus</name>
    <name type="common">Orbweaver spider</name>
    <name type="synonym">Epeira ventricosa</name>
    <dbReference type="NCBI Taxonomy" id="182803"/>
    <lineage>
        <taxon>Eukaryota</taxon>
        <taxon>Metazoa</taxon>
        <taxon>Ecdysozoa</taxon>
        <taxon>Arthropoda</taxon>
        <taxon>Chelicerata</taxon>
        <taxon>Arachnida</taxon>
        <taxon>Araneae</taxon>
        <taxon>Araneomorphae</taxon>
        <taxon>Entelegynae</taxon>
        <taxon>Araneoidea</taxon>
        <taxon>Araneidae</taxon>
        <taxon>Araneus</taxon>
    </lineage>
</organism>
<gene>
    <name evidence="2" type="ORF">AVEN_163940_1</name>
</gene>
<proteinExistence type="predicted"/>
<dbReference type="Proteomes" id="UP000499080">
    <property type="component" value="Unassembled WGS sequence"/>
</dbReference>
<dbReference type="EMBL" id="BGPR01050007">
    <property type="protein sequence ID" value="GBO27008.1"/>
    <property type="molecule type" value="Genomic_DNA"/>
</dbReference>
<evidence type="ECO:0000313" key="3">
    <source>
        <dbReference type="Proteomes" id="UP000499080"/>
    </source>
</evidence>
<evidence type="ECO:0000256" key="1">
    <source>
        <dbReference type="SAM" id="MobiDB-lite"/>
    </source>
</evidence>
<dbReference type="AlphaFoldDB" id="A0A4Y2VRG9"/>
<reference evidence="2 3" key="1">
    <citation type="journal article" date="2019" name="Sci. Rep.">
        <title>Orb-weaving spider Araneus ventricosus genome elucidates the spidroin gene catalogue.</title>
        <authorList>
            <person name="Kono N."/>
            <person name="Nakamura H."/>
            <person name="Ohtoshi R."/>
            <person name="Moran D.A.P."/>
            <person name="Shinohara A."/>
            <person name="Yoshida Y."/>
            <person name="Fujiwara M."/>
            <person name="Mori M."/>
            <person name="Tomita M."/>
            <person name="Arakawa K."/>
        </authorList>
    </citation>
    <scope>NUCLEOTIDE SEQUENCE [LARGE SCALE GENOMIC DNA]</scope>
</reference>
<accession>A0A4Y2VRG9</accession>
<sequence>MGATKVSMTKVEPFGKVAESFASQQETKFSVRCLVRFPKLLLQACVRPSSSLFQTFRKVVKSPPSADKIEPPSDPYSYRGVQTPLQSRTEGNNPFFIPLLLTSS</sequence>
<protein>
    <submittedName>
        <fullName evidence="2">Uncharacterized protein</fullName>
    </submittedName>
</protein>
<keyword evidence="3" id="KW-1185">Reference proteome</keyword>
<comment type="caution">
    <text evidence="2">The sequence shown here is derived from an EMBL/GenBank/DDBJ whole genome shotgun (WGS) entry which is preliminary data.</text>
</comment>
<name>A0A4Y2VRG9_ARAVE</name>